<reference evidence="11" key="1">
    <citation type="submission" date="2024-04" db="EMBL/GenBank/DDBJ databases">
        <title>Salinicola lusitanus LLJ914,a marine bacterium isolated from the Okinawa Trough.</title>
        <authorList>
            <person name="Li J."/>
        </authorList>
    </citation>
    <scope>NUCLEOTIDE SEQUENCE [LARGE SCALE GENOMIC DNA]</scope>
</reference>
<dbReference type="InterPro" id="IPR005746">
    <property type="entry name" value="Thioredoxin"/>
</dbReference>
<feature type="active site" description="Nucleophile" evidence="7">
    <location>
        <position position="35"/>
    </location>
</feature>
<protein>
    <recommendedName>
        <fullName evidence="6">Thioredoxin</fullName>
    </recommendedName>
</protein>
<keyword evidence="2" id="KW-0702">S-nitrosylation</keyword>
<keyword evidence="1" id="KW-0813">Transport</keyword>
<comment type="caution">
    <text evidence="10">The sequence shown here is derived from an EMBL/GenBank/DDBJ whole genome shotgun (WGS) entry which is preliminary data.</text>
</comment>
<keyword evidence="3" id="KW-0249">Electron transport</keyword>
<evidence type="ECO:0000256" key="5">
    <source>
        <dbReference type="ARBA" id="ARBA00023284"/>
    </source>
</evidence>
<dbReference type="Proteomes" id="UP001460270">
    <property type="component" value="Unassembled WGS sequence"/>
</dbReference>
<dbReference type="GO" id="GO:0015035">
    <property type="term" value="F:protein-disulfide reductase activity"/>
    <property type="evidence" value="ECO:0007669"/>
    <property type="project" value="InterPro"/>
</dbReference>
<dbReference type="PRINTS" id="PR00421">
    <property type="entry name" value="THIOREDOXIN"/>
</dbReference>
<feature type="site" description="Contributes to redox potential value" evidence="7">
    <location>
        <position position="34"/>
    </location>
</feature>
<dbReference type="PROSITE" id="PS51352">
    <property type="entry name" value="THIOREDOXIN_2"/>
    <property type="match status" value="1"/>
</dbReference>
<dbReference type="InterPro" id="IPR036249">
    <property type="entry name" value="Thioredoxin-like_sf"/>
</dbReference>
<evidence type="ECO:0000256" key="4">
    <source>
        <dbReference type="ARBA" id="ARBA00023157"/>
    </source>
</evidence>
<evidence type="ECO:0000256" key="2">
    <source>
        <dbReference type="ARBA" id="ARBA00022799"/>
    </source>
</evidence>
<dbReference type="PANTHER" id="PTHR46115">
    <property type="entry name" value="THIOREDOXIN-LIKE PROTEIN 1"/>
    <property type="match status" value="1"/>
</dbReference>
<feature type="site" description="Contributes to redox potential value" evidence="7">
    <location>
        <position position="33"/>
    </location>
</feature>
<accession>A0AAW0P8Q7</accession>
<evidence type="ECO:0000256" key="6">
    <source>
        <dbReference type="PIRNR" id="PIRNR000077"/>
    </source>
</evidence>
<dbReference type="InterPro" id="IPR017937">
    <property type="entry name" value="Thioredoxin_CS"/>
</dbReference>
<proteinExistence type="inferred from homology"/>
<name>A0AAW0P8Q7_9GOBI</name>
<evidence type="ECO:0000313" key="11">
    <source>
        <dbReference type="Proteomes" id="UP001460270"/>
    </source>
</evidence>
<evidence type="ECO:0000259" key="9">
    <source>
        <dbReference type="PROSITE" id="PS51352"/>
    </source>
</evidence>
<dbReference type="SUPFAM" id="SSF52833">
    <property type="entry name" value="Thioredoxin-like"/>
    <property type="match status" value="1"/>
</dbReference>
<dbReference type="EMBL" id="JBBPFD010000010">
    <property type="protein sequence ID" value="KAK7910332.1"/>
    <property type="molecule type" value="Genomic_DNA"/>
</dbReference>
<evidence type="ECO:0000256" key="8">
    <source>
        <dbReference type="PIRSR" id="PIRSR000077-4"/>
    </source>
</evidence>
<dbReference type="PIRSF" id="PIRSF000077">
    <property type="entry name" value="Thioredoxin"/>
    <property type="match status" value="1"/>
</dbReference>
<dbReference type="FunFam" id="3.40.30.10:FF:000104">
    <property type="entry name" value="Thioredoxin"/>
    <property type="match status" value="1"/>
</dbReference>
<dbReference type="InterPro" id="IPR013766">
    <property type="entry name" value="Thioredoxin_domain"/>
</dbReference>
<keyword evidence="5 8" id="KW-0676">Redox-active center</keyword>
<comment type="similarity">
    <text evidence="6">Belongs to the thioredoxin family.</text>
</comment>
<dbReference type="AlphaFoldDB" id="A0AAW0P8Q7"/>
<dbReference type="Gene3D" id="3.40.30.10">
    <property type="entry name" value="Glutaredoxin"/>
    <property type="match status" value="1"/>
</dbReference>
<organism evidence="10 11">
    <name type="scientific">Mugilogobius chulae</name>
    <name type="common">yellowstripe goby</name>
    <dbReference type="NCBI Taxonomy" id="88201"/>
    <lineage>
        <taxon>Eukaryota</taxon>
        <taxon>Metazoa</taxon>
        <taxon>Chordata</taxon>
        <taxon>Craniata</taxon>
        <taxon>Vertebrata</taxon>
        <taxon>Euteleostomi</taxon>
        <taxon>Actinopterygii</taxon>
        <taxon>Neopterygii</taxon>
        <taxon>Teleostei</taxon>
        <taxon>Neoteleostei</taxon>
        <taxon>Acanthomorphata</taxon>
        <taxon>Gobiaria</taxon>
        <taxon>Gobiiformes</taxon>
        <taxon>Gobioidei</taxon>
        <taxon>Gobiidae</taxon>
        <taxon>Gobionellinae</taxon>
        <taxon>Mugilogobius</taxon>
    </lineage>
</organism>
<evidence type="ECO:0000313" key="10">
    <source>
        <dbReference type="EMBL" id="KAK7910332.1"/>
    </source>
</evidence>
<dbReference type="PROSITE" id="PS00194">
    <property type="entry name" value="THIOREDOXIN_1"/>
    <property type="match status" value="1"/>
</dbReference>
<feature type="disulfide bond" description="Redox-active" evidence="8">
    <location>
        <begin position="32"/>
        <end position="35"/>
    </location>
</feature>
<feature type="active site" description="Nucleophile" evidence="7">
    <location>
        <position position="32"/>
    </location>
</feature>
<evidence type="ECO:0000256" key="7">
    <source>
        <dbReference type="PIRSR" id="PIRSR000077-1"/>
    </source>
</evidence>
<keyword evidence="11" id="KW-1185">Reference proteome</keyword>
<evidence type="ECO:0000256" key="1">
    <source>
        <dbReference type="ARBA" id="ARBA00022448"/>
    </source>
</evidence>
<feature type="site" description="Deprotonates C-terminal active site Cys" evidence="7">
    <location>
        <position position="26"/>
    </location>
</feature>
<keyword evidence="4 8" id="KW-1015">Disulfide bond</keyword>
<dbReference type="CDD" id="cd02947">
    <property type="entry name" value="TRX_family"/>
    <property type="match status" value="1"/>
</dbReference>
<sequence>MVKHIESDDEFEEALKAAGNKLVVVDFTATWCGPCKMIAPKFEKMSEEFTDVVFLKVDVDDVADVAGKCGIRSMPTFQFYKNGKKVDEFSGASEPKLREFIEKYK</sequence>
<evidence type="ECO:0000256" key="3">
    <source>
        <dbReference type="ARBA" id="ARBA00022982"/>
    </source>
</evidence>
<dbReference type="Pfam" id="PF00085">
    <property type="entry name" value="Thioredoxin"/>
    <property type="match status" value="1"/>
</dbReference>
<gene>
    <name evidence="10" type="ORF">WMY93_015016</name>
</gene>
<dbReference type="NCBIfam" id="TIGR01068">
    <property type="entry name" value="thioredoxin"/>
    <property type="match status" value="1"/>
</dbReference>
<feature type="domain" description="Thioredoxin" evidence="9">
    <location>
        <begin position="1"/>
        <end position="105"/>
    </location>
</feature>